<dbReference type="AlphaFoldDB" id="A0A0R2D7X5"/>
<dbReference type="PATRIC" id="fig|1423796.3.peg.1155"/>
<dbReference type="OrthoDB" id="9769523at2"/>
<feature type="binding site" evidence="4">
    <location>
        <position position="275"/>
    </location>
    <ligand>
        <name>(3S)-3-hydroxy-3-methylglutaryl-CoA</name>
        <dbReference type="ChEBI" id="CHEBI:43074"/>
    </ligand>
</feature>
<dbReference type="Pfam" id="PF01154">
    <property type="entry name" value="HMG_CoA_synt_N"/>
    <property type="match status" value="1"/>
</dbReference>
<dbReference type="SUPFAM" id="SSF53901">
    <property type="entry name" value="Thiolase-like"/>
    <property type="match status" value="2"/>
</dbReference>
<evidence type="ECO:0000256" key="1">
    <source>
        <dbReference type="ARBA" id="ARBA00007061"/>
    </source>
</evidence>
<proteinExistence type="inferred from homology"/>
<organism evidence="7 8">
    <name type="scientific">Loigolactobacillus rennini DSM 20253</name>
    <dbReference type="NCBI Taxonomy" id="1423796"/>
    <lineage>
        <taxon>Bacteria</taxon>
        <taxon>Bacillati</taxon>
        <taxon>Bacillota</taxon>
        <taxon>Bacilli</taxon>
        <taxon>Lactobacillales</taxon>
        <taxon>Lactobacillaceae</taxon>
        <taxon>Loigolactobacillus</taxon>
    </lineage>
</organism>
<dbReference type="InterPro" id="IPR013528">
    <property type="entry name" value="HMG_CoA_synth_N"/>
</dbReference>
<keyword evidence="8" id="KW-1185">Reference proteome</keyword>
<dbReference type="GO" id="GO:0006084">
    <property type="term" value="P:acetyl-CoA metabolic process"/>
    <property type="evidence" value="ECO:0007669"/>
    <property type="project" value="InterPro"/>
</dbReference>
<evidence type="ECO:0000259" key="6">
    <source>
        <dbReference type="Pfam" id="PF08540"/>
    </source>
</evidence>
<dbReference type="STRING" id="1423796.FC24_GL001131"/>
<dbReference type="CDD" id="cd00827">
    <property type="entry name" value="init_cond_enzymes"/>
    <property type="match status" value="1"/>
</dbReference>
<keyword evidence="2" id="KW-0808">Transferase</keyword>
<protein>
    <submittedName>
        <fullName evidence="7">Hydroxymethylglutaryl-CoA synthase</fullName>
    </submittedName>
</protein>
<reference evidence="7 8" key="1">
    <citation type="journal article" date="2015" name="Genome Announc.">
        <title>Expanding the biotechnology potential of lactobacilli through comparative genomics of 213 strains and associated genera.</title>
        <authorList>
            <person name="Sun Z."/>
            <person name="Harris H.M."/>
            <person name="McCann A."/>
            <person name="Guo C."/>
            <person name="Argimon S."/>
            <person name="Zhang W."/>
            <person name="Yang X."/>
            <person name="Jeffery I.B."/>
            <person name="Cooney J.C."/>
            <person name="Kagawa T.F."/>
            <person name="Liu W."/>
            <person name="Song Y."/>
            <person name="Salvetti E."/>
            <person name="Wrobel A."/>
            <person name="Rasinkangas P."/>
            <person name="Parkhill J."/>
            <person name="Rea M.C."/>
            <person name="O'Sullivan O."/>
            <person name="Ritari J."/>
            <person name="Douillard F.P."/>
            <person name="Paul Ross R."/>
            <person name="Yang R."/>
            <person name="Briner A.E."/>
            <person name="Felis G.E."/>
            <person name="de Vos W.M."/>
            <person name="Barrangou R."/>
            <person name="Klaenhammer T.R."/>
            <person name="Caufield P.W."/>
            <person name="Cui Y."/>
            <person name="Zhang H."/>
            <person name="O'Toole P.W."/>
        </authorList>
    </citation>
    <scope>NUCLEOTIDE SEQUENCE [LARGE SCALE GENOMIC DNA]</scope>
    <source>
        <strain evidence="7 8">DSM 20253</strain>
    </source>
</reference>
<feature type="domain" description="Hydroxymethylglutaryl-coenzyme A synthase N-terminal" evidence="5">
    <location>
        <begin position="3"/>
        <end position="163"/>
    </location>
</feature>
<dbReference type="RefSeq" id="WP_057872915.1">
    <property type="nucleotide sequence ID" value="NZ_AYYI01000003.1"/>
</dbReference>
<dbReference type="PANTHER" id="PTHR43323">
    <property type="entry name" value="3-HYDROXY-3-METHYLGLUTARYL COENZYME A SYNTHASE"/>
    <property type="match status" value="1"/>
</dbReference>
<feature type="binding site" evidence="4">
    <location>
        <position position="242"/>
    </location>
    <ligand>
        <name>(3S)-3-hydroxy-3-methylglutaryl-CoA</name>
        <dbReference type="ChEBI" id="CHEBI:43074"/>
    </ligand>
</feature>
<feature type="active site" description="Proton donor/acceptor" evidence="3">
    <location>
        <position position="79"/>
    </location>
</feature>
<dbReference type="InterPro" id="IPR016039">
    <property type="entry name" value="Thiolase-like"/>
</dbReference>
<sequence>MKIGIDQISFATSNLYIDMAELANARKEAPGKYLIGIGQKKMAVLPPTQDSVTLAANAADQLLTPTNREQIDTILFASESGVDQSKSGAVYLQSLLNLPTHVRAVEIKQACYSATAALQLARGYIALHPDKKVLITASDIARYGLHTAGEPTQGGGAIAMIISRSPRILAIDDDSAVYTENIMDFWRPNYATEALVNGHYSGHMYVDFFNDVFSTYRKQTGLTLDQFAALAFHLPYTKMGFKALKSVLPQGKPETQQRLAANFAASHQYNQVVGNLYTGSLYLSLLSLLENATDLKAGDRIGLFSYGSGAVSEFYSGVLQAGFQTMLHTKQQHTKLTQRQKVSILAYEKLFQYQLPRDGSTIDLDTTQDPAKFVLAGIKAHQRQYQQH</sequence>
<evidence type="ECO:0000313" key="7">
    <source>
        <dbReference type="EMBL" id="KRN00143.1"/>
    </source>
</evidence>
<feature type="domain" description="Hydroxymethylglutaryl-coenzyme A synthase C-terminal" evidence="6">
    <location>
        <begin position="175"/>
        <end position="247"/>
    </location>
</feature>
<dbReference type="Gene3D" id="3.40.47.10">
    <property type="match status" value="2"/>
</dbReference>
<accession>A0A0R2D7X5</accession>
<comment type="similarity">
    <text evidence="1">Belongs to the thiolase-like superfamily. HMG-CoA synthase family.</text>
</comment>
<name>A0A0R2D7X5_9LACO</name>
<feature type="domain" description="Hydroxymethylglutaryl-coenzyme A synthase C-terminal" evidence="6">
    <location>
        <begin position="257"/>
        <end position="348"/>
    </location>
</feature>
<dbReference type="InterPro" id="IPR013746">
    <property type="entry name" value="HMG_CoA_synt_C_dom"/>
</dbReference>
<evidence type="ECO:0000259" key="5">
    <source>
        <dbReference type="Pfam" id="PF01154"/>
    </source>
</evidence>
<dbReference type="InterPro" id="IPR011554">
    <property type="entry name" value="HMG_CoA_synthase_prok"/>
</dbReference>
<dbReference type="EMBL" id="AYYI01000003">
    <property type="protein sequence ID" value="KRN00143.1"/>
    <property type="molecule type" value="Genomic_DNA"/>
</dbReference>
<feature type="active site" description="Acyl-thioester intermediate" evidence="3">
    <location>
        <position position="111"/>
    </location>
</feature>
<dbReference type="NCBIfam" id="TIGR01835">
    <property type="entry name" value="HMG-CoA-S_prok"/>
    <property type="match status" value="1"/>
</dbReference>
<evidence type="ECO:0000256" key="2">
    <source>
        <dbReference type="ARBA" id="ARBA00022679"/>
    </source>
</evidence>
<comment type="caution">
    <text evidence="7">The sequence shown here is derived from an EMBL/GenBank/DDBJ whole genome shotgun (WGS) entry which is preliminary data.</text>
</comment>
<dbReference type="PANTHER" id="PTHR43323:SF2">
    <property type="entry name" value="HYDROXYMETHYLGLUTARYL-COA SYNTHASE"/>
    <property type="match status" value="1"/>
</dbReference>
<evidence type="ECO:0000313" key="8">
    <source>
        <dbReference type="Proteomes" id="UP000051638"/>
    </source>
</evidence>
<gene>
    <name evidence="7" type="ORF">FC24_GL001131</name>
</gene>
<feature type="active site" description="Proton donor/acceptor" evidence="3">
    <location>
        <position position="233"/>
    </location>
</feature>
<dbReference type="Proteomes" id="UP000051638">
    <property type="component" value="Unassembled WGS sequence"/>
</dbReference>
<dbReference type="Pfam" id="PF08540">
    <property type="entry name" value="HMG_CoA_synt_C"/>
    <property type="match status" value="2"/>
</dbReference>
<evidence type="ECO:0000256" key="4">
    <source>
        <dbReference type="PIRSR" id="PIRSR611554-2"/>
    </source>
</evidence>
<evidence type="ECO:0000256" key="3">
    <source>
        <dbReference type="PIRSR" id="PIRSR611554-1"/>
    </source>
</evidence>
<dbReference type="GO" id="GO:0004421">
    <property type="term" value="F:hydroxymethylglutaryl-CoA synthase activity"/>
    <property type="evidence" value="ECO:0007669"/>
    <property type="project" value="InterPro"/>
</dbReference>
<feature type="binding site" evidence="4">
    <location>
        <position position="143"/>
    </location>
    <ligand>
        <name>(3S)-3-hydroxy-3-methylglutaryl-CoA</name>
        <dbReference type="ChEBI" id="CHEBI:43074"/>
    </ligand>
</feature>